<keyword evidence="1" id="KW-1133">Transmembrane helix</keyword>
<evidence type="ECO:0000313" key="3">
    <source>
        <dbReference type="Proteomes" id="UP000244956"/>
    </source>
</evidence>
<dbReference type="RefSeq" id="WP_109262807.1">
    <property type="nucleotide sequence ID" value="NZ_QEWP01000001.1"/>
</dbReference>
<sequence>MRKDYFGNNELPFEVPENYFVEFEEKLMRRVAQEETHDDSENSIAPIISIVKPWLAMAGGFLLIALVYYQAPRIFSDQMDEVSEVTISGEDLINSVALIVDENEINELIVNEDSAYHFGTDSSLIKSITEEELAALTYFD</sequence>
<gene>
    <name evidence="2" type="ORF">DDZ16_02410</name>
</gene>
<organism evidence="2 3">
    <name type="scientific">Marinilabilia rubra</name>
    <dbReference type="NCBI Taxonomy" id="2162893"/>
    <lineage>
        <taxon>Bacteria</taxon>
        <taxon>Pseudomonadati</taxon>
        <taxon>Bacteroidota</taxon>
        <taxon>Bacteroidia</taxon>
        <taxon>Marinilabiliales</taxon>
        <taxon>Marinilabiliaceae</taxon>
        <taxon>Marinilabilia</taxon>
    </lineage>
</organism>
<protein>
    <submittedName>
        <fullName evidence="2">Uncharacterized protein</fullName>
    </submittedName>
</protein>
<dbReference type="AlphaFoldDB" id="A0A2U2BEB2"/>
<accession>A0A2U2BEB2</accession>
<name>A0A2U2BEB2_9BACT</name>
<keyword evidence="1" id="KW-0472">Membrane</keyword>
<feature type="transmembrane region" description="Helical" evidence="1">
    <location>
        <begin position="44"/>
        <end position="69"/>
    </location>
</feature>
<evidence type="ECO:0000313" key="2">
    <source>
        <dbReference type="EMBL" id="PWE01357.1"/>
    </source>
</evidence>
<dbReference type="EMBL" id="QEWP01000001">
    <property type="protein sequence ID" value="PWE01357.1"/>
    <property type="molecule type" value="Genomic_DNA"/>
</dbReference>
<keyword evidence="1" id="KW-0812">Transmembrane</keyword>
<evidence type="ECO:0000256" key="1">
    <source>
        <dbReference type="SAM" id="Phobius"/>
    </source>
</evidence>
<dbReference type="OrthoDB" id="1121419at2"/>
<keyword evidence="3" id="KW-1185">Reference proteome</keyword>
<comment type="caution">
    <text evidence="2">The sequence shown here is derived from an EMBL/GenBank/DDBJ whole genome shotgun (WGS) entry which is preliminary data.</text>
</comment>
<dbReference type="Proteomes" id="UP000244956">
    <property type="component" value="Unassembled WGS sequence"/>
</dbReference>
<proteinExistence type="predicted"/>
<reference evidence="2 3" key="1">
    <citation type="submission" date="2018-05" db="EMBL/GenBank/DDBJ databases">
        <title>Marinilabilia rubrum sp. nov., isolated from saltern sediment.</title>
        <authorList>
            <person name="Zhang R."/>
        </authorList>
    </citation>
    <scope>NUCLEOTIDE SEQUENCE [LARGE SCALE GENOMIC DNA]</scope>
    <source>
        <strain evidence="2 3">WTE16</strain>
    </source>
</reference>